<dbReference type="GO" id="GO:0006355">
    <property type="term" value="P:regulation of DNA-templated transcription"/>
    <property type="evidence" value="ECO:0007669"/>
    <property type="project" value="InterPro"/>
</dbReference>
<dbReference type="InterPro" id="IPR036388">
    <property type="entry name" value="WH-like_DNA-bd_sf"/>
</dbReference>
<feature type="domain" description="HTH luxR-type" evidence="1">
    <location>
        <begin position="301"/>
        <end position="358"/>
    </location>
</feature>
<dbReference type="SUPFAM" id="SSF46894">
    <property type="entry name" value="C-terminal effector domain of the bipartite response regulators"/>
    <property type="match status" value="1"/>
</dbReference>
<evidence type="ECO:0000259" key="1">
    <source>
        <dbReference type="SMART" id="SM00421"/>
    </source>
</evidence>
<dbReference type="RefSeq" id="WP_107967228.1">
    <property type="nucleotide sequence ID" value="NZ_NWBU01000005.1"/>
</dbReference>
<dbReference type="Gene3D" id="1.10.10.10">
    <property type="entry name" value="Winged helix-like DNA-binding domain superfamily/Winged helix DNA-binding domain"/>
    <property type="match status" value="1"/>
</dbReference>
<dbReference type="GO" id="GO:0003677">
    <property type="term" value="F:DNA binding"/>
    <property type="evidence" value="ECO:0007669"/>
    <property type="project" value="InterPro"/>
</dbReference>
<dbReference type="SMART" id="SM00421">
    <property type="entry name" value="HTH_LUXR"/>
    <property type="match status" value="1"/>
</dbReference>
<keyword evidence="3" id="KW-1185">Reference proteome</keyword>
<evidence type="ECO:0000313" key="2">
    <source>
        <dbReference type="EMBL" id="PTQ12366.1"/>
    </source>
</evidence>
<organism evidence="2 3">
    <name type="scientific">Sphingomonas oleivorans</name>
    <dbReference type="NCBI Taxonomy" id="1735121"/>
    <lineage>
        <taxon>Bacteria</taxon>
        <taxon>Pseudomonadati</taxon>
        <taxon>Pseudomonadota</taxon>
        <taxon>Alphaproteobacteria</taxon>
        <taxon>Sphingomonadales</taxon>
        <taxon>Sphingomonadaceae</taxon>
        <taxon>Sphingomonas</taxon>
    </lineage>
</organism>
<dbReference type="InterPro" id="IPR013656">
    <property type="entry name" value="PAS_4"/>
</dbReference>
<dbReference type="AlphaFoldDB" id="A0A2T5G0A3"/>
<comment type="caution">
    <text evidence="2">The sequence shown here is derived from an EMBL/GenBank/DDBJ whole genome shotgun (WGS) entry which is preliminary data.</text>
</comment>
<name>A0A2T5G0A3_9SPHN</name>
<accession>A0A2T5G0A3</accession>
<dbReference type="Pfam" id="PF08448">
    <property type="entry name" value="PAS_4"/>
    <property type="match status" value="1"/>
</dbReference>
<dbReference type="InterPro" id="IPR016032">
    <property type="entry name" value="Sig_transdc_resp-reg_C-effctor"/>
</dbReference>
<dbReference type="InterPro" id="IPR000792">
    <property type="entry name" value="Tscrpt_reg_LuxR_C"/>
</dbReference>
<dbReference type="OrthoDB" id="7444822at2"/>
<dbReference type="Proteomes" id="UP000244162">
    <property type="component" value="Unassembled WGS sequence"/>
</dbReference>
<dbReference type="InterPro" id="IPR035965">
    <property type="entry name" value="PAS-like_dom_sf"/>
</dbReference>
<dbReference type="EMBL" id="NWBU01000005">
    <property type="protein sequence ID" value="PTQ12366.1"/>
    <property type="molecule type" value="Genomic_DNA"/>
</dbReference>
<gene>
    <name evidence="2" type="ORF">CLG96_07500</name>
</gene>
<dbReference type="Gene3D" id="3.30.450.20">
    <property type="entry name" value="PAS domain"/>
    <property type="match status" value="1"/>
</dbReference>
<dbReference type="SUPFAM" id="SSF55785">
    <property type="entry name" value="PYP-like sensor domain (PAS domain)"/>
    <property type="match status" value="1"/>
</dbReference>
<reference evidence="2 3" key="1">
    <citation type="submission" date="2017-09" db="EMBL/GenBank/DDBJ databases">
        <title>Sphingomonas panjinensis sp.nov., isolated from oil-contaminated soil.</title>
        <authorList>
            <person name="Wang L."/>
            <person name="Chen L."/>
        </authorList>
    </citation>
    <scope>NUCLEOTIDE SEQUENCE [LARGE SCALE GENOMIC DNA]</scope>
    <source>
        <strain evidence="2 3">FW-11</strain>
    </source>
</reference>
<protein>
    <recommendedName>
        <fullName evidence="1">HTH luxR-type domain-containing protein</fullName>
    </recommendedName>
</protein>
<evidence type="ECO:0000313" key="3">
    <source>
        <dbReference type="Proteomes" id="UP000244162"/>
    </source>
</evidence>
<sequence>MPYDAAGPLRSEQIYDALLDDEAFAALPELLARSIGARSSTIQWRHRDGSAAMLGFSDYIPADMVDRYIRDFVQDDVWAQMVDRPEMRDRVLNSSDLMPDSVLLGSRFYNEFIRAADDDSFYCLGIAMSDRLGEGMVGLHRGRHQPRFDRWEAAMLEEQVPHLRRLLKVRGRIEAAAHAKAQMGNILDAVSLATIAVDSGGRLVHANAAGERLLASATGLGVREGQVVARNGQGEALRAAVQRATAARQPEAQAVAIPLLHGGTLFVTVAPLLGPDGRRQALLLVQNAGPDPSVAARLRALYGLTAAEADISLMIADGLSVAEMAERRGTSTNTIRYQVKTMAAKIGRSRQTEIAHLVHALPPLVD</sequence>
<proteinExistence type="predicted"/>